<evidence type="ECO:0000259" key="4">
    <source>
        <dbReference type="Pfam" id="PF03305"/>
    </source>
</evidence>
<keyword evidence="5" id="KW-0449">Lipoprotein</keyword>
<evidence type="ECO:0000256" key="1">
    <source>
        <dbReference type="ARBA" id="ARBA00009031"/>
    </source>
</evidence>
<accession>A0A346KHD2</accession>
<reference evidence="5" key="1">
    <citation type="submission" date="2017-09" db="EMBL/GenBank/DDBJ databases">
        <title>Separation and identification of Mycoplasma bovis.</title>
        <authorList>
            <person name="Han L.M."/>
            <person name="Li J."/>
            <person name="Zeng Y."/>
        </authorList>
    </citation>
    <scope>NUCLEOTIDE SEQUENCE</scope>
    <source>
        <strain evidence="5">GuangXi Guilin 5n 160427</strain>
    </source>
</reference>
<feature type="signal peptide" evidence="2">
    <location>
        <begin position="1"/>
        <end position="20"/>
    </location>
</feature>
<feature type="chain" id="PRO_5016592388" evidence="2">
    <location>
        <begin position="21"/>
        <end position="699"/>
    </location>
</feature>
<dbReference type="Pfam" id="PF03202">
    <property type="entry name" value="Lipoprotein_10"/>
    <property type="match status" value="1"/>
</dbReference>
<comment type="similarity">
    <text evidence="1">Belongs to the MG185/MG260 family.</text>
</comment>
<dbReference type="AlphaFoldDB" id="A0A346KHD2"/>
<protein>
    <submittedName>
        <fullName evidence="5">Variable surface lipoprotein</fullName>
    </submittedName>
</protein>
<evidence type="ECO:0000256" key="2">
    <source>
        <dbReference type="SAM" id="SignalP"/>
    </source>
</evidence>
<dbReference type="InterPro" id="IPR054825">
    <property type="entry name" value="P68-like"/>
</dbReference>
<sequence length="699" mass="78379">MSKKNKLMIGLSSTAIPLLAAVSAKCGGTVNYEDLGKDAKKISLGVSFSSGQPQWNTMASLIKYYNEAHKNDKHFLPVELKHLGSGYPEGENTVITELKAKRNEVVNLAFNYGSLASRLASSEMRDLYKMDKVLNFEDNDKDISVDLKNINEKFARANSNTENLPNNGTFMIPMLKSIQVMSANAPVLQYIFKTFENKGAKFDDSFKKSARYQDIMTNGKGDESEVQKLWGEFESSQQDAVKKLTISSSTFENLEELLNFANIAQKSFKNSAAKNSRLHILGVDDVSGLIQSLPYAMINADANDFFIQTGLVKNKTTVNYKKIKDKNNKSVKALSEIYNKFKESLATKSLTLLAGGEYTSSYQTKHEYAFGIGSTAGYRHNFISDKTKKVIFTLKGTDVSGEKDKEFKNVIKKTEKGVDQLFVTFKENANKVYKSTVDTDKLDDEEKDSLRYSYKSLDSATDSKMDEILKKITNTDPEASDNKQCLLFLREDNQSDIKTVKEKGAQEVGTVIETKISGASKYKIFFLNDESLLVRKELSSKGTLQEKELIVFAVPGKWNKSNEKRVIYSQGPSLIGVSRGAKPDRAAKNFAKFLTSLEKIDITLSKYDKDMKKTKDSRDKPYKQVTPAQFISDAASYVFPVKGFEKTDTSKIKNKYIVHTYNELKEAVTNKNVVIYEEPAGFHSSSFRESLGSAFNQHI</sequence>
<dbReference type="NCBIfam" id="NF045826">
    <property type="entry name" value="lipo_P68"/>
    <property type="match status" value="1"/>
</dbReference>
<dbReference type="EMBL" id="MF984394">
    <property type="protein sequence ID" value="AXP78644.1"/>
    <property type="molecule type" value="Genomic_DNA"/>
</dbReference>
<name>A0A346KHD2_MYCBV</name>
<keyword evidence="2" id="KW-0732">Signal</keyword>
<dbReference type="InterPro" id="IPR004890">
    <property type="entry name" value="Lipoprotein_10_C"/>
</dbReference>
<evidence type="ECO:0000259" key="3">
    <source>
        <dbReference type="Pfam" id="PF03202"/>
    </source>
</evidence>
<evidence type="ECO:0000313" key="5">
    <source>
        <dbReference type="EMBL" id="AXP78644.1"/>
    </source>
</evidence>
<organism evidence="5">
    <name type="scientific">Mycoplasmopsis bovis</name>
    <name type="common">Mycoplasma bovis</name>
    <dbReference type="NCBI Taxonomy" id="28903"/>
    <lineage>
        <taxon>Bacteria</taxon>
        <taxon>Bacillati</taxon>
        <taxon>Mycoplasmatota</taxon>
        <taxon>Mycoplasmoidales</taxon>
        <taxon>Metamycoplasmataceae</taxon>
        <taxon>Mycoplasmopsis</taxon>
    </lineage>
</organism>
<dbReference type="InterPro" id="IPR004984">
    <property type="entry name" value="Mycoplasma_lipoprotein_cen_dom"/>
</dbReference>
<feature type="domain" description="Mycoplasma lipoprotein central" evidence="4">
    <location>
        <begin position="222"/>
        <end position="393"/>
    </location>
</feature>
<dbReference type="Pfam" id="PF03305">
    <property type="entry name" value="Lipoprotein_X"/>
    <property type="match status" value="1"/>
</dbReference>
<feature type="domain" description="Mycoplasma lipoprotein C-terminal" evidence="3">
    <location>
        <begin position="569"/>
        <end position="697"/>
    </location>
</feature>
<proteinExistence type="inferred from homology"/>